<evidence type="ECO:0000313" key="2">
    <source>
        <dbReference type="Proteomes" id="UP000886998"/>
    </source>
</evidence>
<accession>A0A8X6WQY7</accession>
<organism evidence="1 2">
    <name type="scientific">Trichonephila inaurata madagascariensis</name>
    <dbReference type="NCBI Taxonomy" id="2747483"/>
    <lineage>
        <taxon>Eukaryota</taxon>
        <taxon>Metazoa</taxon>
        <taxon>Ecdysozoa</taxon>
        <taxon>Arthropoda</taxon>
        <taxon>Chelicerata</taxon>
        <taxon>Arachnida</taxon>
        <taxon>Araneae</taxon>
        <taxon>Araneomorphae</taxon>
        <taxon>Entelegynae</taxon>
        <taxon>Araneoidea</taxon>
        <taxon>Nephilidae</taxon>
        <taxon>Trichonephila</taxon>
        <taxon>Trichonephila inaurata</taxon>
    </lineage>
</organism>
<name>A0A8X6WQY7_9ARAC</name>
<keyword evidence="2" id="KW-1185">Reference proteome</keyword>
<comment type="caution">
    <text evidence="1">The sequence shown here is derived from an EMBL/GenBank/DDBJ whole genome shotgun (WGS) entry which is preliminary data.</text>
</comment>
<reference evidence="1" key="1">
    <citation type="submission" date="2020-08" db="EMBL/GenBank/DDBJ databases">
        <title>Multicomponent nature underlies the extraordinary mechanical properties of spider dragline silk.</title>
        <authorList>
            <person name="Kono N."/>
            <person name="Nakamura H."/>
            <person name="Mori M."/>
            <person name="Yoshida Y."/>
            <person name="Ohtoshi R."/>
            <person name="Malay A.D."/>
            <person name="Moran D.A.P."/>
            <person name="Tomita M."/>
            <person name="Numata K."/>
            <person name="Arakawa K."/>
        </authorList>
    </citation>
    <scope>NUCLEOTIDE SEQUENCE</scope>
</reference>
<dbReference type="EMBL" id="BMAV01001244">
    <property type="protein sequence ID" value="GFY39160.1"/>
    <property type="molecule type" value="Genomic_DNA"/>
</dbReference>
<protein>
    <submittedName>
        <fullName evidence="1">Uncharacterized protein</fullName>
    </submittedName>
</protein>
<sequence length="136" mass="15626">MNLNLNDGERPLRCTNELIRHSEEDGICSRGQQQVANKLPFKETVQIDKMLRFSCVNETAIVDTHSRGHDQGIGNVKQNLEMVESKEMRDRITSPKETSYGKRSQQLNFFPKFQTLFFFVLEEIGRGHGTLHVGVF</sequence>
<proteinExistence type="predicted"/>
<dbReference type="Proteomes" id="UP000886998">
    <property type="component" value="Unassembled WGS sequence"/>
</dbReference>
<dbReference type="AlphaFoldDB" id="A0A8X6WQY7"/>
<evidence type="ECO:0000313" key="1">
    <source>
        <dbReference type="EMBL" id="GFY39160.1"/>
    </source>
</evidence>
<gene>
    <name evidence="1" type="ORF">TNIN_498901</name>
</gene>